<dbReference type="Proteomes" id="UP001629214">
    <property type="component" value="Unassembled WGS sequence"/>
</dbReference>
<proteinExistence type="predicted"/>
<evidence type="ECO:0000313" key="4">
    <source>
        <dbReference type="Proteomes" id="UP001629214"/>
    </source>
</evidence>
<organism evidence="3 4">
    <name type="scientific">Herbaspirillum rhizosphaerae</name>
    <dbReference type="NCBI Taxonomy" id="346179"/>
    <lineage>
        <taxon>Bacteria</taxon>
        <taxon>Pseudomonadati</taxon>
        <taxon>Pseudomonadota</taxon>
        <taxon>Betaproteobacteria</taxon>
        <taxon>Burkholderiales</taxon>
        <taxon>Oxalobacteraceae</taxon>
        <taxon>Herbaspirillum</taxon>
    </lineage>
</organism>
<evidence type="ECO:0000313" key="3">
    <source>
        <dbReference type="EMBL" id="MFL9877008.1"/>
    </source>
</evidence>
<accession>A0ABW8Z3T4</accession>
<feature type="signal peptide" evidence="1">
    <location>
        <begin position="1"/>
        <end position="26"/>
    </location>
</feature>
<keyword evidence="4" id="KW-1185">Reference proteome</keyword>
<keyword evidence="1" id="KW-0732">Signal</keyword>
<protein>
    <submittedName>
        <fullName evidence="3">DUF4189 domain-containing protein</fullName>
    </submittedName>
</protein>
<evidence type="ECO:0000259" key="2">
    <source>
        <dbReference type="Pfam" id="PF13827"/>
    </source>
</evidence>
<evidence type="ECO:0000256" key="1">
    <source>
        <dbReference type="SAM" id="SignalP"/>
    </source>
</evidence>
<dbReference type="Pfam" id="PF13827">
    <property type="entry name" value="DUF4189"/>
    <property type="match status" value="1"/>
</dbReference>
<sequence length="258" mass="26986">MRGGLIKIAAGAAGVIAAITAGTAFAAGSLAIDTLQGKEYGFSFNHPSYGVADERAKRECGPDCSIVKRFENQCAAFAADQAAGSTVYGWWQGAATSAVVQQRALSECRSQGGSSCIVRAWGCDTIKANDRQTNAKTPKQDSNTFTMLGEWTLDYTTARGYSANGTVRVTNAVGNGVFRGVIVLSYTSNGITKQIQEDALVTVQGETITISGSNPVYVSGTGNYNADNYTLNKVSNNVLKGVNKDNAGAGGIIVLIKK</sequence>
<feature type="domain" description="DUF4189" evidence="2">
    <location>
        <begin position="28"/>
        <end position="123"/>
    </location>
</feature>
<feature type="chain" id="PRO_5046717159" evidence="1">
    <location>
        <begin position="27"/>
        <end position="258"/>
    </location>
</feature>
<reference evidence="3 4" key="1">
    <citation type="journal article" date="2024" name="Chem. Sci.">
        <title>Discovery of megapolipeptins by genome mining of a Burkholderiales bacteria collection.</title>
        <authorList>
            <person name="Paulo B.S."/>
            <person name="Recchia M.J.J."/>
            <person name="Lee S."/>
            <person name="Fergusson C.H."/>
            <person name="Romanowski S.B."/>
            <person name="Hernandez A."/>
            <person name="Krull N."/>
            <person name="Liu D.Y."/>
            <person name="Cavanagh H."/>
            <person name="Bos A."/>
            <person name="Gray C.A."/>
            <person name="Murphy B.T."/>
            <person name="Linington R.G."/>
            <person name="Eustaquio A.S."/>
        </authorList>
    </citation>
    <scope>NUCLEOTIDE SEQUENCE [LARGE SCALE GENOMIC DNA]</scope>
    <source>
        <strain evidence="3 4">RL21-008-BIB-B</strain>
    </source>
</reference>
<gene>
    <name evidence="3" type="ORF">PQR63_01335</name>
</gene>
<dbReference type="EMBL" id="JAQQFR010000001">
    <property type="protein sequence ID" value="MFL9877008.1"/>
    <property type="molecule type" value="Genomic_DNA"/>
</dbReference>
<dbReference type="InterPro" id="IPR025240">
    <property type="entry name" value="DUF4189"/>
</dbReference>
<name>A0ABW8Z3T4_9BURK</name>
<dbReference type="RefSeq" id="WP_408164955.1">
    <property type="nucleotide sequence ID" value="NZ_JAQQFR010000001.1"/>
</dbReference>
<comment type="caution">
    <text evidence="3">The sequence shown here is derived from an EMBL/GenBank/DDBJ whole genome shotgun (WGS) entry which is preliminary data.</text>
</comment>